<keyword evidence="2" id="KW-1185">Reference proteome</keyword>
<comment type="caution">
    <text evidence="1">The sequence shown here is derived from an EMBL/GenBank/DDBJ whole genome shotgun (WGS) entry which is preliminary data.</text>
</comment>
<evidence type="ECO:0000313" key="2">
    <source>
        <dbReference type="Proteomes" id="UP001451303"/>
    </source>
</evidence>
<dbReference type="Proteomes" id="UP001451303">
    <property type="component" value="Unassembled WGS sequence"/>
</dbReference>
<evidence type="ECO:0000313" key="1">
    <source>
        <dbReference type="EMBL" id="KAL0468721.1"/>
    </source>
</evidence>
<dbReference type="EMBL" id="JAVLET010000006">
    <property type="protein sequence ID" value="KAL0468721.1"/>
    <property type="molecule type" value="Genomic_DNA"/>
</dbReference>
<sequence>MSPTEASGISIGHDCQGEMLGAARPCHSLLPVGPSGKADDDDGADDDKIRRRAIFSSSAHLLLSLDCSSFFN</sequence>
<proteinExistence type="predicted"/>
<accession>A0ABR3D7R2</accession>
<gene>
    <name evidence="1" type="ORF">QR685DRAFT_573026</name>
</gene>
<organism evidence="1 2">
    <name type="scientific">Neurospora intermedia</name>
    <dbReference type="NCBI Taxonomy" id="5142"/>
    <lineage>
        <taxon>Eukaryota</taxon>
        <taxon>Fungi</taxon>
        <taxon>Dikarya</taxon>
        <taxon>Ascomycota</taxon>
        <taxon>Pezizomycotina</taxon>
        <taxon>Sordariomycetes</taxon>
        <taxon>Sordariomycetidae</taxon>
        <taxon>Sordariales</taxon>
        <taxon>Sordariaceae</taxon>
        <taxon>Neurospora</taxon>
    </lineage>
</organism>
<protein>
    <submittedName>
        <fullName evidence="1">Uncharacterized protein</fullName>
    </submittedName>
</protein>
<reference evidence="1 2" key="1">
    <citation type="submission" date="2023-09" db="EMBL/GenBank/DDBJ databases">
        <title>Multi-omics analysis of a traditional fermented food reveals byproduct-associated fungal strains for waste-to-food upcycling.</title>
        <authorList>
            <consortium name="Lawrence Berkeley National Laboratory"/>
            <person name="Rekdal V.M."/>
            <person name="Villalobos-Escobedo J.M."/>
            <person name="Rodriguez-Valeron N."/>
            <person name="Garcia M.O."/>
            <person name="Vasquez D.P."/>
            <person name="Damayanti I."/>
            <person name="Sorensen P.M."/>
            <person name="Baidoo E.E."/>
            <person name="De Carvalho A.C."/>
            <person name="Riley R."/>
            <person name="Lipzen A."/>
            <person name="He G."/>
            <person name="Yan M."/>
            <person name="Haridas S."/>
            <person name="Daum C."/>
            <person name="Yoshinaga Y."/>
            <person name="Ng V."/>
            <person name="Grigoriev I.V."/>
            <person name="Munk R."/>
            <person name="Nuraida L."/>
            <person name="Wijaya C.H."/>
            <person name="Morales P.-C."/>
            <person name="Keasling J.D."/>
        </authorList>
    </citation>
    <scope>NUCLEOTIDE SEQUENCE [LARGE SCALE GENOMIC DNA]</scope>
    <source>
        <strain evidence="1 2">FGSC 2613</strain>
    </source>
</reference>
<name>A0ABR3D7R2_NEUIN</name>